<gene>
    <name evidence="10" type="ORF">D3791_01905</name>
</gene>
<evidence type="ECO:0000256" key="6">
    <source>
        <dbReference type="ARBA" id="ARBA00022840"/>
    </source>
</evidence>
<keyword evidence="5" id="KW-0418">Kinase</keyword>
<proteinExistence type="inferred from homology"/>
<dbReference type="InterPro" id="IPR017438">
    <property type="entry name" value="ATP-NAD_kinase_N"/>
</dbReference>
<accession>A0A6H0SI13</accession>
<comment type="similarity">
    <text evidence="2">Belongs to the diacylglycerol/lipid kinase family.</text>
</comment>
<dbReference type="SUPFAM" id="SSF111331">
    <property type="entry name" value="NAD kinase/diacylglycerol kinase-like"/>
    <property type="match status" value="1"/>
</dbReference>
<keyword evidence="7" id="KW-0443">Lipid metabolism</keyword>
<dbReference type="InterPro" id="IPR050187">
    <property type="entry name" value="Lipid_Phosphate_FormReg"/>
</dbReference>
<dbReference type="Proteomes" id="UP000502331">
    <property type="component" value="Chromosome"/>
</dbReference>
<dbReference type="PROSITE" id="PS50146">
    <property type="entry name" value="DAGK"/>
    <property type="match status" value="1"/>
</dbReference>
<reference evidence="10 11" key="1">
    <citation type="submission" date="2018-09" db="EMBL/GenBank/DDBJ databases">
        <title>Glutamicibacter mishrai S5-52T (LMG 29155T = KCTC 39846T).</title>
        <authorList>
            <person name="Das S.K."/>
        </authorList>
    </citation>
    <scope>NUCLEOTIDE SEQUENCE [LARGE SCALE GENOMIC DNA]</scope>
    <source>
        <strain evidence="10 11">S5-52</strain>
    </source>
</reference>
<dbReference type="Pfam" id="PF00781">
    <property type="entry name" value="DAGK_cat"/>
    <property type="match status" value="1"/>
</dbReference>
<dbReference type="InterPro" id="IPR045540">
    <property type="entry name" value="YegS/DAGK_C"/>
</dbReference>
<dbReference type="InterPro" id="IPR001206">
    <property type="entry name" value="Diacylglycerol_kinase_cat_dom"/>
</dbReference>
<feature type="domain" description="DAGKc" evidence="9">
    <location>
        <begin position="45"/>
        <end position="146"/>
    </location>
</feature>
<evidence type="ECO:0000313" key="10">
    <source>
        <dbReference type="EMBL" id="QIV85985.1"/>
    </source>
</evidence>
<keyword evidence="3" id="KW-0808">Transferase</keyword>
<sequence length="309" mass="33196">MLTASVISIHMMTFDPDGIVRIVFHPSAGRGAGQQRAENLASSLHAINIASELVDASFVSMETNATNPVPCRGLVVVGGDGLIHRVLPRLVNTGIPVGIVPAGSGNDLWRMLAHQNQHESIERIVSHFMHRREAMKVDALELKFEDDPGQIKYAVGAVSWGAEAKINAAANELPRQLGAFRYIVGLLFALPRLKSFHSRVATPEFSFDGPALAASIANIRSLGGGIRLFPAAEFTDGVLELSMVRGENVLPVLPSIGKILSGSAHRWKISHRLSSAHVETQQDSFADGEYVGTGNFDVRVLTGAINLIS</sequence>
<dbReference type="GO" id="GO:0008654">
    <property type="term" value="P:phospholipid biosynthetic process"/>
    <property type="evidence" value="ECO:0007669"/>
    <property type="project" value="UniProtKB-KW"/>
</dbReference>
<keyword evidence="11" id="KW-1185">Reference proteome</keyword>
<dbReference type="PANTHER" id="PTHR12358">
    <property type="entry name" value="SPHINGOSINE KINASE"/>
    <property type="match status" value="1"/>
</dbReference>
<dbReference type="InterPro" id="IPR016064">
    <property type="entry name" value="NAD/diacylglycerol_kinase_sf"/>
</dbReference>
<organism evidence="10 11">
    <name type="scientific">Glutamicibacter mishrai</name>
    <dbReference type="NCBI Taxonomy" id="1775880"/>
    <lineage>
        <taxon>Bacteria</taxon>
        <taxon>Bacillati</taxon>
        <taxon>Actinomycetota</taxon>
        <taxon>Actinomycetes</taxon>
        <taxon>Micrococcales</taxon>
        <taxon>Micrococcaceae</taxon>
        <taxon>Glutamicibacter</taxon>
    </lineage>
</organism>
<evidence type="ECO:0000256" key="5">
    <source>
        <dbReference type="ARBA" id="ARBA00022777"/>
    </source>
</evidence>
<name>A0A6H0SI13_9MICC</name>
<dbReference type="EMBL" id="CP032549">
    <property type="protein sequence ID" value="QIV85985.1"/>
    <property type="molecule type" value="Genomic_DNA"/>
</dbReference>
<evidence type="ECO:0000256" key="3">
    <source>
        <dbReference type="ARBA" id="ARBA00022679"/>
    </source>
</evidence>
<dbReference type="GO" id="GO:0016301">
    <property type="term" value="F:kinase activity"/>
    <property type="evidence" value="ECO:0007669"/>
    <property type="project" value="UniProtKB-KW"/>
</dbReference>
<keyword evidence="4" id="KW-0547">Nucleotide-binding</keyword>
<evidence type="ECO:0000259" key="9">
    <source>
        <dbReference type="PROSITE" id="PS50146"/>
    </source>
</evidence>
<comment type="cofactor">
    <cofactor evidence="1">
        <name>Mg(2+)</name>
        <dbReference type="ChEBI" id="CHEBI:18420"/>
    </cofactor>
</comment>
<evidence type="ECO:0000256" key="1">
    <source>
        <dbReference type="ARBA" id="ARBA00001946"/>
    </source>
</evidence>
<evidence type="ECO:0000313" key="11">
    <source>
        <dbReference type="Proteomes" id="UP000502331"/>
    </source>
</evidence>
<evidence type="ECO:0000256" key="8">
    <source>
        <dbReference type="ARBA" id="ARBA00023264"/>
    </source>
</evidence>
<keyword evidence="7" id="KW-0444">Lipid biosynthesis</keyword>
<evidence type="ECO:0000256" key="4">
    <source>
        <dbReference type="ARBA" id="ARBA00022741"/>
    </source>
</evidence>
<dbReference type="PANTHER" id="PTHR12358:SF54">
    <property type="entry name" value="SPHINGOSINE KINASE RELATED PROTEIN"/>
    <property type="match status" value="1"/>
</dbReference>
<dbReference type="Pfam" id="PF19279">
    <property type="entry name" value="YegS_C"/>
    <property type="match status" value="1"/>
</dbReference>
<keyword evidence="6" id="KW-0067">ATP-binding</keyword>
<dbReference type="Gene3D" id="3.40.50.10330">
    <property type="entry name" value="Probable inorganic polyphosphate/atp-NAD kinase, domain 1"/>
    <property type="match status" value="1"/>
</dbReference>
<dbReference type="GO" id="GO:0005524">
    <property type="term" value="F:ATP binding"/>
    <property type="evidence" value="ECO:0007669"/>
    <property type="project" value="UniProtKB-KW"/>
</dbReference>
<keyword evidence="7" id="KW-0594">Phospholipid biosynthesis</keyword>
<dbReference type="Gene3D" id="2.60.200.40">
    <property type="match status" value="1"/>
</dbReference>
<evidence type="ECO:0000256" key="2">
    <source>
        <dbReference type="ARBA" id="ARBA00005983"/>
    </source>
</evidence>
<keyword evidence="8" id="KW-1208">Phospholipid metabolism</keyword>
<protein>
    <recommendedName>
        <fullName evidence="9">DAGKc domain-containing protein</fullName>
    </recommendedName>
</protein>
<dbReference type="AlphaFoldDB" id="A0A6H0SI13"/>
<evidence type="ECO:0000256" key="7">
    <source>
        <dbReference type="ARBA" id="ARBA00023209"/>
    </source>
</evidence>